<dbReference type="Pfam" id="PF13560">
    <property type="entry name" value="HTH_31"/>
    <property type="match status" value="1"/>
</dbReference>
<dbReference type="PROSITE" id="PS50943">
    <property type="entry name" value="HTH_CROC1"/>
    <property type="match status" value="1"/>
</dbReference>
<evidence type="ECO:0000313" key="2">
    <source>
        <dbReference type="EMBL" id="MDI9242975.1"/>
    </source>
</evidence>
<protein>
    <submittedName>
        <fullName evidence="2">Helix-turn-helix transcriptional regulator</fullName>
    </submittedName>
</protein>
<name>A0AAP4BBL9_9FIRM</name>
<dbReference type="AlphaFoldDB" id="A0AAP4BBL9"/>
<dbReference type="InterPro" id="IPR010982">
    <property type="entry name" value="Lambda_DNA-bd_dom_sf"/>
</dbReference>
<comment type="caution">
    <text evidence="2">The sequence shown here is derived from an EMBL/GenBank/DDBJ whole genome shotgun (WGS) entry which is preliminary data.</text>
</comment>
<dbReference type="InterPro" id="IPR001387">
    <property type="entry name" value="Cro/C1-type_HTH"/>
</dbReference>
<dbReference type="GO" id="GO:0003677">
    <property type="term" value="F:DNA binding"/>
    <property type="evidence" value="ECO:0007669"/>
    <property type="project" value="InterPro"/>
</dbReference>
<dbReference type="Proteomes" id="UP001300383">
    <property type="component" value="Unassembled WGS sequence"/>
</dbReference>
<organism evidence="2 3">
    <name type="scientific">Fusibacillus kribbianus</name>
    <dbReference type="NCBI Taxonomy" id="3044208"/>
    <lineage>
        <taxon>Bacteria</taxon>
        <taxon>Bacillati</taxon>
        <taxon>Bacillota</taxon>
        <taxon>Clostridia</taxon>
        <taxon>Lachnospirales</taxon>
        <taxon>Lachnospiraceae</taxon>
        <taxon>Fusibacillus</taxon>
    </lineage>
</organism>
<proteinExistence type="predicted"/>
<evidence type="ECO:0000259" key="1">
    <source>
        <dbReference type="PROSITE" id="PS50943"/>
    </source>
</evidence>
<dbReference type="EMBL" id="JASGBQ010000022">
    <property type="protein sequence ID" value="MDI9242975.1"/>
    <property type="molecule type" value="Genomic_DNA"/>
</dbReference>
<feature type="domain" description="HTH cro/C1-type" evidence="1">
    <location>
        <begin position="37"/>
        <end position="91"/>
    </location>
</feature>
<dbReference type="SUPFAM" id="SSF47413">
    <property type="entry name" value="lambda repressor-like DNA-binding domains"/>
    <property type="match status" value="1"/>
</dbReference>
<reference evidence="2 3" key="1">
    <citation type="submission" date="2023-05" db="EMBL/GenBank/DDBJ databases">
        <title>[ruminococcus] sp. nov., isolated from a pig farm feces dump.</title>
        <authorList>
            <person name="Chang Y.-H."/>
        </authorList>
    </citation>
    <scope>NUCLEOTIDE SEQUENCE [LARGE SCALE GENOMIC DNA]</scope>
    <source>
        <strain evidence="2 3">YH-rum2234</strain>
    </source>
</reference>
<dbReference type="CDD" id="cd00093">
    <property type="entry name" value="HTH_XRE"/>
    <property type="match status" value="1"/>
</dbReference>
<accession>A0AAP4BBL9</accession>
<gene>
    <name evidence="2" type="ORF">QJ036_10905</name>
</gene>
<sequence>MKSTDNLLQELMSASDLDRFLSDNKESFTENNVGKILSVLLRKKGISKATLAKQSGMSEVYLHQVFAGRRNPSRSRLISLCFGLSATLEETQELLKQCRMAQLYSRDKRDAIVMFGLINGISLFDVNDKLFSEGEETLY</sequence>
<dbReference type="SMART" id="SM00530">
    <property type="entry name" value="HTH_XRE"/>
    <property type="match status" value="1"/>
</dbReference>
<dbReference type="RefSeq" id="WP_283231410.1">
    <property type="nucleotide sequence ID" value="NZ_JASGBQ010000022.1"/>
</dbReference>
<dbReference type="Gene3D" id="1.10.260.40">
    <property type="entry name" value="lambda repressor-like DNA-binding domains"/>
    <property type="match status" value="1"/>
</dbReference>
<evidence type="ECO:0000313" key="3">
    <source>
        <dbReference type="Proteomes" id="UP001300383"/>
    </source>
</evidence>
<keyword evidence="3" id="KW-1185">Reference proteome</keyword>